<dbReference type="EMBL" id="CP000942">
    <property type="protein sequence ID" value="ACA33231.1"/>
    <property type="molecule type" value="Genomic_DNA"/>
</dbReference>
<accession>A0A2C9DZ08</accession>
<dbReference type="GeneID" id="77133459"/>
<organism evidence="1 2">
    <name type="scientific">Ureaplasma parvum serovar 3 (strain ATCC 27815 / 27 / NCTC 11736)</name>
    <dbReference type="NCBI Taxonomy" id="505682"/>
    <lineage>
        <taxon>Bacteria</taxon>
        <taxon>Bacillati</taxon>
        <taxon>Mycoplasmatota</taxon>
        <taxon>Mycoplasmoidales</taxon>
        <taxon>Mycoplasmoidaceae</taxon>
        <taxon>Ureaplasma</taxon>
    </lineage>
</organism>
<name>A0A2C9DZ08_UREP2</name>
<gene>
    <name evidence="1" type="ordered locus">UPA3_0096</name>
</gene>
<evidence type="ECO:0000313" key="1">
    <source>
        <dbReference type="EMBL" id="ACA33231.1"/>
    </source>
</evidence>
<dbReference type="RefSeq" id="WP_006688744.1">
    <property type="nucleotide sequence ID" value="NC_010503.1"/>
</dbReference>
<reference evidence="1 2" key="1">
    <citation type="submission" date="2008-02" db="EMBL/GenBank/DDBJ databases">
        <title>Genome sequence of Ureaplasma parvum serovar 3.</title>
        <authorList>
            <person name="Methe B.A."/>
            <person name="Glass J."/>
            <person name="Waites K."/>
            <person name="Shrivastava S."/>
        </authorList>
    </citation>
    <scope>NUCLEOTIDE SEQUENCE [LARGE SCALE GENOMIC DNA]</scope>
    <source>
        <strain evidence="2">ATCC 27815 / 27 / NCTC 11736</strain>
    </source>
</reference>
<dbReference type="Proteomes" id="UP000002162">
    <property type="component" value="Chromosome"/>
</dbReference>
<sequence length="42" mass="5016">MIINFQMLIDLYKNYIGKENIQLPSNFSKEDIVMKKIQKVVK</sequence>
<evidence type="ECO:0000313" key="2">
    <source>
        <dbReference type="Proteomes" id="UP000002162"/>
    </source>
</evidence>
<proteinExistence type="predicted"/>
<dbReference type="KEGG" id="upa:UPA3_0096"/>
<protein>
    <submittedName>
        <fullName evidence="1">Uncharacterized protein</fullName>
    </submittedName>
</protein>
<dbReference type="AlphaFoldDB" id="A0A2C9DZ08"/>
<dbReference type="HOGENOM" id="CLU_3259418_0_0_14"/>